<comment type="caution">
    <text evidence="2">The sequence shown here is derived from an EMBL/GenBank/DDBJ whole genome shotgun (WGS) entry which is preliminary data.</text>
</comment>
<evidence type="ECO:0000259" key="1">
    <source>
        <dbReference type="Pfam" id="PF00899"/>
    </source>
</evidence>
<organism evidence="2 3">
    <name type="scientific">Candidatus Thiodiazotropha endolucinida</name>
    <dbReference type="NCBI Taxonomy" id="1655433"/>
    <lineage>
        <taxon>Bacteria</taxon>
        <taxon>Pseudomonadati</taxon>
        <taxon>Pseudomonadota</taxon>
        <taxon>Gammaproteobacteria</taxon>
        <taxon>Chromatiales</taxon>
        <taxon>Sedimenticolaceae</taxon>
        <taxon>Candidatus Thiodiazotropha</taxon>
    </lineage>
</organism>
<dbReference type="Proteomes" id="UP000094769">
    <property type="component" value="Unassembled WGS sequence"/>
</dbReference>
<dbReference type="GO" id="GO:0008641">
    <property type="term" value="F:ubiquitin-like modifier activating enzyme activity"/>
    <property type="evidence" value="ECO:0007669"/>
    <property type="project" value="InterPro"/>
</dbReference>
<feature type="domain" description="THIF-type NAD/FAD binding fold" evidence="1">
    <location>
        <begin position="17"/>
        <end position="266"/>
    </location>
</feature>
<dbReference type="InterPro" id="IPR045886">
    <property type="entry name" value="ThiF/MoeB/HesA"/>
</dbReference>
<evidence type="ECO:0000313" key="2">
    <source>
        <dbReference type="EMBL" id="ODJ89114.1"/>
    </source>
</evidence>
<reference evidence="2 3" key="1">
    <citation type="submission" date="2016-06" db="EMBL/GenBank/DDBJ databases">
        <title>Genome sequence of endosymbiont of Candidatus Endolucinida thiodiazotropha.</title>
        <authorList>
            <person name="Poehlein A."/>
            <person name="Koenig S."/>
            <person name="Heiden S.E."/>
            <person name="Thuermer A."/>
            <person name="Voget S."/>
            <person name="Daniel R."/>
            <person name="Markert S."/>
            <person name="Gros O."/>
            <person name="Schweder T."/>
        </authorList>
    </citation>
    <scope>NUCLEOTIDE SEQUENCE [LARGE SCALE GENOMIC DNA]</scope>
    <source>
        <strain evidence="2 3">COS</strain>
    </source>
</reference>
<dbReference type="CDD" id="cd01483">
    <property type="entry name" value="E1_enzyme_family"/>
    <property type="match status" value="1"/>
</dbReference>
<dbReference type="Gene3D" id="3.40.50.720">
    <property type="entry name" value="NAD(P)-binding Rossmann-like Domain"/>
    <property type="match status" value="1"/>
</dbReference>
<evidence type="ECO:0000313" key="3">
    <source>
        <dbReference type="Proteomes" id="UP000094769"/>
    </source>
</evidence>
<keyword evidence="2" id="KW-0548">Nucleotidyltransferase</keyword>
<keyword evidence="3" id="KW-1185">Reference proteome</keyword>
<name>A0A7Z0VNZ7_9GAMM</name>
<dbReference type="GO" id="GO:0061504">
    <property type="term" value="P:cyclic threonylcarbamoyladenosine biosynthetic process"/>
    <property type="evidence" value="ECO:0007669"/>
    <property type="project" value="TreeGrafter"/>
</dbReference>
<dbReference type="OrthoDB" id="272552at2"/>
<gene>
    <name evidence="2" type="primary">moeB_1</name>
    <name evidence="2" type="ORF">CODIS_07270</name>
</gene>
<dbReference type="PANTHER" id="PTHR43267:SF1">
    <property type="entry name" value="TRNA THREONYLCARBAMOYLADENOSINE DEHYDRATASE"/>
    <property type="match status" value="1"/>
</dbReference>
<dbReference type="PANTHER" id="PTHR43267">
    <property type="entry name" value="TRNA THREONYLCARBAMOYLADENOSINE DEHYDRATASE"/>
    <property type="match status" value="1"/>
</dbReference>
<dbReference type="GO" id="GO:0061503">
    <property type="term" value="F:tRNA threonylcarbamoyladenosine dehydratase"/>
    <property type="evidence" value="ECO:0007669"/>
    <property type="project" value="TreeGrafter"/>
</dbReference>
<dbReference type="InterPro" id="IPR035985">
    <property type="entry name" value="Ubiquitin-activating_enz"/>
</dbReference>
<dbReference type="EMBL" id="MARB01000003">
    <property type="protein sequence ID" value="ODJ89114.1"/>
    <property type="molecule type" value="Genomic_DNA"/>
</dbReference>
<dbReference type="SUPFAM" id="SSF69572">
    <property type="entry name" value="Activating enzymes of the ubiquitin-like proteins"/>
    <property type="match status" value="1"/>
</dbReference>
<dbReference type="EC" id="2.7.7.80" evidence="2"/>
<accession>A0A7Z0VNZ7</accession>
<sequence length="285" mass="31294">MIQFDFHKAFSRTTGWVTESELQRLRNSRVAIAGLGGVGGSHLLTLTRLGVGGFNLADFDTFAIENFNRQAGANLTTIGRPKLDVLLEMALSINPELDINKFQRGVEPARAEHFLSDCDLYLDGLDFFALEARRALFSACDRMKIPAVTAAPLGMGSALLNFLPGGMNFEAYFQLEGKGEYQQYLHFLVGLAPAALHATSLVLPERIDLAAKKGPSTPMGCELCAGLAATQVLKILLGRGKVLAAPWGLQFDAYQNRLRRTWRPGGNRHPLQRLAIWLGERRLLG</sequence>
<dbReference type="NCBIfam" id="NF006077">
    <property type="entry name" value="PRK08223.1"/>
    <property type="match status" value="1"/>
</dbReference>
<dbReference type="InterPro" id="IPR000594">
    <property type="entry name" value="ThiF_NAD_FAD-bd"/>
</dbReference>
<dbReference type="RefSeq" id="WP_069121340.1">
    <property type="nucleotide sequence ID" value="NZ_MARB01000003.1"/>
</dbReference>
<keyword evidence="2" id="KW-0808">Transferase</keyword>
<protein>
    <submittedName>
        <fullName evidence="2">Molybdopterin-synthase adenylyltransferase</fullName>
        <ecNumber evidence="2">2.7.7.80</ecNumber>
    </submittedName>
</protein>
<dbReference type="AlphaFoldDB" id="A0A7Z0VNZ7"/>
<dbReference type="Pfam" id="PF00899">
    <property type="entry name" value="ThiF"/>
    <property type="match status" value="1"/>
</dbReference>
<dbReference type="GO" id="GO:0061605">
    <property type="term" value="F:molybdopterin-synthase adenylyltransferase activity"/>
    <property type="evidence" value="ECO:0007669"/>
    <property type="project" value="UniProtKB-EC"/>
</dbReference>
<proteinExistence type="predicted"/>